<dbReference type="KEGG" id="cre:CHLRE_10g422800v5"/>
<keyword evidence="5" id="KW-1185">Reference proteome</keyword>
<dbReference type="Pfam" id="PF00570">
    <property type="entry name" value="HRDC"/>
    <property type="match status" value="1"/>
</dbReference>
<dbReference type="SMART" id="SM00271">
    <property type="entry name" value="DnaJ"/>
    <property type="match status" value="1"/>
</dbReference>
<proteinExistence type="predicted"/>
<dbReference type="PANTHER" id="PTHR46620:SF1">
    <property type="entry name" value="J DOMAIN-CONTAINING PROTEIN SPF31"/>
    <property type="match status" value="1"/>
</dbReference>
<evidence type="ECO:0000259" key="2">
    <source>
        <dbReference type="PROSITE" id="PS50076"/>
    </source>
</evidence>
<dbReference type="PROSITE" id="PS50967">
    <property type="entry name" value="HRDC"/>
    <property type="match status" value="1"/>
</dbReference>
<dbReference type="InParanoid" id="A0A2K3D9B2"/>
<dbReference type="InterPro" id="IPR001623">
    <property type="entry name" value="DnaJ_domain"/>
</dbReference>
<dbReference type="GO" id="GO:0000166">
    <property type="term" value="F:nucleotide binding"/>
    <property type="evidence" value="ECO:0007669"/>
    <property type="project" value="InterPro"/>
</dbReference>
<evidence type="ECO:0000313" key="4">
    <source>
        <dbReference type="EMBL" id="PNW77117.1"/>
    </source>
</evidence>
<dbReference type="OMA" id="GETHEQP"/>
<gene>
    <name evidence="4" type="ORF">CHLRE_10g422800v5</name>
</gene>
<dbReference type="GeneID" id="5728238"/>
<dbReference type="Gene3D" id="1.10.287.110">
    <property type="entry name" value="DnaJ domain"/>
    <property type="match status" value="1"/>
</dbReference>
<evidence type="ECO:0000313" key="5">
    <source>
        <dbReference type="Proteomes" id="UP000006906"/>
    </source>
</evidence>
<dbReference type="InterPro" id="IPR010997">
    <property type="entry name" value="HRDC-like_sf"/>
</dbReference>
<feature type="region of interest" description="Disordered" evidence="1">
    <location>
        <begin position="352"/>
        <end position="388"/>
    </location>
</feature>
<feature type="compositionally biased region" description="Low complexity" evidence="1">
    <location>
        <begin position="835"/>
        <end position="883"/>
    </location>
</feature>
<dbReference type="PROSITE" id="PS50076">
    <property type="entry name" value="DNAJ_2"/>
    <property type="match status" value="1"/>
</dbReference>
<evidence type="ECO:0008006" key="6">
    <source>
        <dbReference type="Google" id="ProtNLM"/>
    </source>
</evidence>
<dbReference type="Gramene" id="PNW77117">
    <property type="protein sequence ID" value="PNW77117"/>
    <property type="gene ID" value="CHLRE_10g422800v5"/>
</dbReference>
<dbReference type="Pfam" id="PF00226">
    <property type="entry name" value="DnaJ"/>
    <property type="match status" value="1"/>
</dbReference>
<dbReference type="AlphaFoldDB" id="A0A2K3D9B2"/>
<dbReference type="InterPro" id="IPR036869">
    <property type="entry name" value="J_dom_sf"/>
</dbReference>
<name>A0A2K3D9B2_CHLRE</name>
<feature type="domain" description="J" evidence="2">
    <location>
        <begin position="1125"/>
        <end position="1182"/>
    </location>
</feature>
<feature type="region of interest" description="Disordered" evidence="1">
    <location>
        <begin position="501"/>
        <end position="521"/>
    </location>
</feature>
<feature type="compositionally biased region" description="Low complexity" evidence="1">
    <location>
        <begin position="726"/>
        <end position="760"/>
    </location>
</feature>
<dbReference type="CDD" id="cd06257">
    <property type="entry name" value="DnaJ"/>
    <property type="match status" value="1"/>
</dbReference>
<feature type="region of interest" description="Disordered" evidence="1">
    <location>
        <begin position="192"/>
        <end position="220"/>
    </location>
</feature>
<dbReference type="GO" id="GO:0003676">
    <property type="term" value="F:nucleic acid binding"/>
    <property type="evidence" value="ECO:0007669"/>
    <property type="project" value="InterPro"/>
</dbReference>
<dbReference type="OrthoDB" id="553245at2759"/>
<feature type="compositionally biased region" description="Low complexity" evidence="1">
    <location>
        <begin position="571"/>
        <end position="585"/>
    </location>
</feature>
<sequence length="1182" mass="116540">MQRPAVVAAPAGTEACHLSASALEIGNGSTGPSSSAEYGVVPTTSFACGASTGPVTGEGVIAADSSSLRAASSGECAGGQPTSSAGSSQLLCVPAQMSARPSVTSWPELAAADTQAQPASLQQQHSTAGTAYEKAGAVAFATAVSQAAEAAGLAGGADAALTPSAGADPHPATASAAHAALLLSLRNGNGSGGGSSSRTCSTSAVGGNSDDGSAAEGVSTDADSTRAAALSNAAAAAAEAPSAAASSLWTAASLRTLYRSRDPRLAAEPSPVPPAVAGAAPACASAAGSPVQFGAKAAGPAAPLRPLPPLPPLRRAAKTTTALLLNRVRRDPGSAACSPQAATRTAVAAAARAGGKAGGKGKRGKAAQSSIEDWIASSRPEAATGPEPVMTYAYPPDGESAGAALEAMRRSPSVLADLDGSGSSGNIMDDVQRALEAAEAAAASAEATAAAAGTGVPVEACPAAPAPTRVAPAASLWPPQRTGPLPPPRGRFDFRIRKRRARAQTPGASPPPPPMERSPAAAAAAAVAKAAATERRAFMDAVFASAVGASLAAADADAAPADAHQLTGQKRPAAAAAPAAGPRCSPSPALPVDMYTAADVEAASTAAAAAAAAARSLDACATLDAALDEWRTYRAPKVRKTPEALLRRSLLEELAARCPTSVLDLEEVPGLPRPWIRNYGQEVLDVCRNFLHVHAVRAAARQAAAAAARARRAAAGATAATGATAVPAQQRAQAPASALPAQPQVPPSAARQAAAASPPAKRQRLAGAPRSAPLPAVSVRSSDGSTRWVDERAERLRRQLLGAMGLQADKPIEPQLGVTMNVTPETVAHLQQQNAASSQQEPQQTQPSAAGAAPTAAATETRAAAAGAGSSSEAPARPRVATKAAIAARHRSFAAAAAAGATTAAADNAPVLKPAQPPPAASPRIRIAVSARAAKFGAATTGKPRASAAAVAAVGAAAEAALARGGGGWVPAPAGTRIRAGAALAYAPSPAVHYVRVTDLLGLLAEAGRMAEPFLEDAGSVDDKEEMAAAGAAARAQPPVAASAAKAGAGRRPAGSGVSSDVLSGVAGMGVVPAPALAAAAAVQGLGRVSGQEHMRQLRAMVAAAMPAWEVRRVLACKALGASAQAAAVLRVTHATPRAEVRMAFRRLSLAVHPDKNKSDSAAEAFAMVSAAASRLLGSVQC</sequence>
<accession>A0A2K3D9B2</accession>
<dbReference type="EMBL" id="CM008971">
    <property type="protein sequence ID" value="PNW77117.1"/>
    <property type="molecule type" value="Genomic_DNA"/>
</dbReference>
<protein>
    <recommendedName>
        <fullName evidence="6">J domain-containing protein</fullName>
    </recommendedName>
</protein>
<feature type="domain" description="HRDC" evidence="3">
    <location>
        <begin position="617"/>
        <end position="697"/>
    </location>
</feature>
<dbReference type="Gene3D" id="1.10.150.80">
    <property type="entry name" value="HRDC domain"/>
    <property type="match status" value="1"/>
</dbReference>
<dbReference type="Proteomes" id="UP000006906">
    <property type="component" value="Chromosome 10"/>
</dbReference>
<dbReference type="SUPFAM" id="SSF47819">
    <property type="entry name" value="HRDC-like"/>
    <property type="match status" value="1"/>
</dbReference>
<dbReference type="InterPro" id="IPR044876">
    <property type="entry name" value="HRDC_dom_sf"/>
</dbReference>
<dbReference type="RefSeq" id="XP_042919903.1">
    <property type="nucleotide sequence ID" value="XM_043066506.1"/>
</dbReference>
<feature type="region of interest" description="Disordered" evidence="1">
    <location>
        <begin position="829"/>
        <end position="883"/>
    </location>
</feature>
<dbReference type="PANTHER" id="PTHR46620">
    <property type="entry name" value="J DOMAIN-CONTAINING PROTEIN SPF31"/>
    <property type="match status" value="1"/>
</dbReference>
<reference evidence="4 5" key="1">
    <citation type="journal article" date="2007" name="Science">
        <title>The Chlamydomonas genome reveals the evolution of key animal and plant functions.</title>
        <authorList>
            <person name="Merchant S.S."/>
            <person name="Prochnik S.E."/>
            <person name="Vallon O."/>
            <person name="Harris E.H."/>
            <person name="Karpowicz S.J."/>
            <person name="Witman G.B."/>
            <person name="Terry A."/>
            <person name="Salamov A."/>
            <person name="Fritz-Laylin L.K."/>
            <person name="Marechal-Drouard L."/>
            <person name="Marshall W.F."/>
            <person name="Qu L.H."/>
            <person name="Nelson D.R."/>
            <person name="Sanderfoot A.A."/>
            <person name="Spalding M.H."/>
            <person name="Kapitonov V.V."/>
            <person name="Ren Q."/>
            <person name="Ferris P."/>
            <person name="Lindquist E."/>
            <person name="Shapiro H."/>
            <person name="Lucas S.M."/>
            <person name="Grimwood J."/>
            <person name="Schmutz J."/>
            <person name="Cardol P."/>
            <person name="Cerutti H."/>
            <person name="Chanfreau G."/>
            <person name="Chen C.L."/>
            <person name="Cognat V."/>
            <person name="Croft M.T."/>
            <person name="Dent R."/>
            <person name="Dutcher S."/>
            <person name="Fernandez E."/>
            <person name="Fukuzawa H."/>
            <person name="Gonzalez-Ballester D."/>
            <person name="Gonzalez-Halphen D."/>
            <person name="Hallmann A."/>
            <person name="Hanikenne M."/>
            <person name="Hippler M."/>
            <person name="Inwood W."/>
            <person name="Jabbari K."/>
            <person name="Kalanon M."/>
            <person name="Kuras R."/>
            <person name="Lefebvre P.A."/>
            <person name="Lemaire S.D."/>
            <person name="Lobanov A.V."/>
            <person name="Lohr M."/>
            <person name="Manuell A."/>
            <person name="Meier I."/>
            <person name="Mets L."/>
            <person name="Mittag M."/>
            <person name="Mittelmeier T."/>
            <person name="Moroney J.V."/>
            <person name="Moseley J."/>
            <person name="Napoli C."/>
            <person name="Nedelcu A.M."/>
            <person name="Niyogi K."/>
            <person name="Novoselov S.V."/>
            <person name="Paulsen I.T."/>
            <person name="Pazour G."/>
            <person name="Purton S."/>
            <person name="Ral J.P."/>
            <person name="Riano-Pachon D.M."/>
            <person name="Riekhof W."/>
            <person name="Rymarquis L."/>
            <person name="Schroda M."/>
            <person name="Stern D."/>
            <person name="Umen J."/>
            <person name="Willows R."/>
            <person name="Wilson N."/>
            <person name="Zimmer S.L."/>
            <person name="Allmer J."/>
            <person name="Balk J."/>
            <person name="Bisova K."/>
            <person name="Chen C.J."/>
            <person name="Elias M."/>
            <person name="Gendler K."/>
            <person name="Hauser C."/>
            <person name="Lamb M.R."/>
            <person name="Ledford H."/>
            <person name="Long J.C."/>
            <person name="Minagawa J."/>
            <person name="Page M.D."/>
            <person name="Pan J."/>
            <person name="Pootakham W."/>
            <person name="Roje S."/>
            <person name="Rose A."/>
            <person name="Stahlberg E."/>
            <person name="Terauchi A.M."/>
            <person name="Yang P."/>
            <person name="Ball S."/>
            <person name="Bowler C."/>
            <person name="Dieckmann C.L."/>
            <person name="Gladyshev V.N."/>
            <person name="Green P."/>
            <person name="Jorgensen R."/>
            <person name="Mayfield S."/>
            <person name="Mueller-Roeber B."/>
            <person name="Rajamani S."/>
            <person name="Sayre R.T."/>
            <person name="Brokstein P."/>
            <person name="Dubchak I."/>
            <person name="Goodstein D."/>
            <person name="Hornick L."/>
            <person name="Huang Y.W."/>
            <person name="Jhaveri J."/>
            <person name="Luo Y."/>
            <person name="Martinez D."/>
            <person name="Ngau W.C."/>
            <person name="Otillar B."/>
            <person name="Poliakov A."/>
            <person name="Porter A."/>
            <person name="Szajkowski L."/>
            <person name="Werner G."/>
            <person name="Zhou K."/>
            <person name="Grigoriev I.V."/>
            <person name="Rokhsar D.S."/>
            <person name="Grossman A.R."/>
        </authorList>
    </citation>
    <scope>NUCLEOTIDE SEQUENCE [LARGE SCALE GENOMIC DNA]</scope>
    <source>
        <strain evidence="5">CC-503</strain>
    </source>
</reference>
<dbReference type="ExpressionAtlas" id="A0A2K3D9B2">
    <property type="expression patterns" value="baseline"/>
</dbReference>
<dbReference type="SUPFAM" id="SSF46565">
    <property type="entry name" value="Chaperone J-domain"/>
    <property type="match status" value="1"/>
</dbReference>
<feature type="region of interest" description="Disordered" evidence="1">
    <location>
        <begin position="562"/>
        <end position="585"/>
    </location>
</feature>
<evidence type="ECO:0000259" key="3">
    <source>
        <dbReference type="PROSITE" id="PS50967"/>
    </source>
</evidence>
<organism evidence="4 5">
    <name type="scientific">Chlamydomonas reinhardtii</name>
    <name type="common">Chlamydomonas smithii</name>
    <dbReference type="NCBI Taxonomy" id="3055"/>
    <lineage>
        <taxon>Eukaryota</taxon>
        <taxon>Viridiplantae</taxon>
        <taxon>Chlorophyta</taxon>
        <taxon>core chlorophytes</taxon>
        <taxon>Chlorophyceae</taxon>
        <taxon>CS clade</taxon>
        <taxon>Chlamydomonadales</taxon>
        <taxon>Chlamydomonadaceae</taxon>
        <taxon>Chlamydomonas</taxon>
    </lineage>
</organism>
<dbReference type="InterPro" id="IPR002121">
    <property type="entry name" value="HRDC_dom"/>
</dbReference>
<feature type="region of interest" description="Disordered" evidence="1">
    <location>
        <begin position="726"/>
        <end position="787"/>
    </location>
</feature>
<evidence type="ECO:0000256" key="1">
    <source>
        <dbReference type="SAM" id="MobiDB-lite"/>
    </source>
</evidence>